<evidence type="ECO:0000256" key="3">
    <source>
        <dbReference type="PROSITE-ProRule" id="PRU00023"/>
    </source>
</evidence>
<dbReference type="RefSeq" id="WP_115227068.1">
    <property type="nucleotide sequence ID" value="NZ_CAWOLO010000002.1"/>
</dbReference>
<reference evidence="5 7" key="2">
    <citation type="submission" date="2019-03" db="EMBL/GenBank/DDBJ databases">
        <title>Genomic Encyclopedia of Type Strains, Phase IV (KMG-IV): sequencing the most valuable type-strain genomes for metagenomic binning, comparative biology and taxonomic classification.</title>
        <authorList>
            <person name="Goeker M."/>
        </authorList>
    </citation>
    <scope>NUCLEOTIDE SEQUENCE [LARGE SCALE GENOMIC DNA]</scope>
    <source>
        <strain evidence="5 7">DSM 3764</strain>
    </source>
</reference>
<name>A0A377Q7T8_9NEIS</name>
<organism evidence="4 6">
    <name type="scientific">Iodobacter fluviatilis</name>
    <dbReference type="NCBI Taxonomy" id="537"/>
    <lineage>
        <taxon>Bacteria</taxon>
        <taxon>Pseudomonadati</taxon>
        <taxon>Pseudomonadota</taxon>
        <taxon>Betaproteobacteria</taxon>
        <taxon>Neisseriales</taxon>
        <taxon>Chitinibacteraceae</taxon>
        <taxon>Iodobacter</taxon>
    </lineage>
</organism>
<feature type="repeat" description="ANK" evidence="3">
    <location>
        <begin position="74"/>
        <end position="106"/>
    </location>
</feature>
<accession>A0A377Q7T8</accession>
<sequence length="179" mass="19951">MQTNERNISRAIFKGEIEAFNLLVSTDDEINSITKKEHWNFLHQALVSVSLAPSRPMVVHLISRGVDVNAKDIWGNTPLHYAARIKNSEIIELLLNAGSEINAINHEGITPLRQTLLQKPHNLKATEIFLAYGADVNQHTKGGCTTKEYAKIISHGNGAEIYALFEKYSTANPSFKRDA</sequence>
<dbReference type="Proteomes" id="UP000295794">
    <property type="component" value="Unassembled WGS sequence"/>
</dbReference>
<dbReference type="PANTHER" id="PTHR24189">
    <property type="entry name" value="MYOTROPHIN"/>
    <property type="match status" value="1"/>
</dbReference>
<evidence type="ECO:0000313" key="7">
    <source>
        <dbReference type="Proteomes" id="UP000295794"/>
    </source>
</evidence>
<evidence type="ECO:0000313" key="6">
    <source>
        <dbReference type="Proteomes" id="UP000255108"/>
    </source>
</evidence>
<dbReference type="InterPro" id="IPR002110">
    <property type="entry name" value="Ankyrin_rpt"/>
</dbReference>
<dbReference type="PRINTS" id="PR01415">
    <property type="entry name" value="ANKYRIN"/>
</dbReference>
<dbReference type="InterPro" id="IPR036770">
    <property type="entry name" value="Ankyrin_rpt-contain_sf"/>
</dbReference>
<dbReference type="SMART" id="SM00248">
    <property type="entry name" value="ANK"/>
    <property type="match status" value="3"/>
</dbReference>
<evidence type="ECO:0000313" key="5">
    <source>
        <dbReference type="EMBL" id="TCU89418.1"/>
    </source>
</evidence>
<dbReference type="PROSITE" id="PS50088">
    <property type="entry name" value="ANK_REPEAT"/>
    <property type="match status" value="1"/>
</dbReference>
<keyword evidence="2 3" id="KW-0040">ANK repeat</keyword>
<keyword evidence="7" id="KW-1185">Reference proteome</keyword>
<dbReference type="Gene3D" id="1.25.40.20">
    <property type="entry name" value="Ankyrin repeat-containing domain"/>
    <property type="match status" value="1"/>
</dbReference>
<dbReference type="InterPro" id="IPR050745">
    <property type="entry name" value="Multifunctional_regulatory"/>
</dbReference>
<evidence type="ECO:0000256" key="2">
    <source>
        <dbReference type="ARBA" id="ARBA00023043"/>
    </source>
</evidence>
<dbReference type="Proteomes" id="UP000255108">
    <property type="component" value="Unassembled WGS sequence"/>
</dbReference>
<dbReference type="PROSITE" id="PS50297">
    <property type="entry name" value="ANK_REP_REGION"/>
    <property type="match status" value="1"/>
</dbReference>
<dbReference type="AlphaFoldDB" id="A0A377Q7T8"/>
<dbReference type="EMBL" id="UGHR01000001">
    <property type="protein sequence ID" value="STQ90788.1"/>
    <property type="molecule type" value="Genomic_DNA"/>
</dbReference>
<dbReference type="OrthoDB" id="6087427at2"/>
<dbReference type="SUPFAM" id="SSF48403">
    <property type="entry name" value="Ankyrin repeat"/>
    <property type="match status" value="1"/>
</dbReference>
<dbReference type="Pfam" id="PF12796">
    <property type="entry name" value="Ank_2"/>
    <property type="match status" value="1"/>
</dbReference>
<gene>
    <name evidence="5" type="ORF">EV682_102330</name>
    <name evidence="4" type="ORF">NCTC11159_01855</name>
</gene>
<reference evidence="4 6" key="1">
    <citation type="submission" date="2018-06" db="EMBL/GenBank/DDBJ databases">
        <authorList>
            <consortium name="Pathogen Informatics"/>
            <person name="Doyle S."/>
        </authorList>
    </citation>
    <scope>NUCLEOTIDE SEQUENCE [LARGE SCALE GENOMIC DNA]</scope>
    <source>
        <strain evidence="4 6">NCTC11159</strain>
    </source>
</reference>
<keyword evidence="1" id="KW-0677">Repeat</keyword>
<evidence type="ECO:0000256" key="1">
    <source>
        <dbReference type="ARBA" id="ARBA00022737"/>
    </source>
</evidence>
<protein>
    <submittedName>
        <fullName evidence="5">Ankyrin repeat protein</fullName>
    </submittedName>
    <submittedName>
        <fullName evidence="4">Ribulose-5-phosphate 4-epimerase and related epimerases and aldolases</fullName>
    </submittedName>
</protein>
<evidence type="ECO:0000313" key="4">
    <source>
        <dbReference type="EMBL" id="STQ90788.1"/>
    </source>
</evidence>
<proteinExistence type="predicted"/>
<dbReference type="EMBL" id="SMBT01000002">
    <property type="protein sequence ID" value="TCU89418.1"/>
    <property type="molecule type" value="Genomic_DNA"/>
</dbReference>